<keyword evidence="1" id="KW-0732">Signal</keyword>
<gene>
    <name evidence="2" type="ORF">N4264_02405</name>
</gene>
<keyword evidence="3" id="KW-1185">Reference proteome</keyword>
<reference evidence="2" key="1">
    <citation type="submission" date="2022-09" db="EMBL/GenBank/DDBJ databases">
        <title>Tahibacter sp. nov., isolated from a fresh water.</title>
        <authorList>
            <person name="Baek J.H."/>
            <person name="Lee J.K."/>
            <person name="Kim J.M."/>
            <person name="Jeon C.O."/>
        </authorList>
    </citation>
    <scope>NUCLEOTIDE SEQUENCE</scope>
    <source>
        <strain evidence="2">W38</strain>
    </source>
</reference>
<accession>A0ABY6BER5</accession>
<feature type="signal peptide" evidence="1">
    <location>
        <begin position="1"/>
        <end position="23"/>
    </location>
</feature>
<sequence length="179" mass="19409">MKFVLPALLGVLIAGAHLPAASAEPTPTALPTDLPAHVTLVQTTMPQKAIRKIAATHGVRLPRMFVFNARREKVLYTIGWSPDVTGRLEAALAGGKPLKGGDDFARAVKDLETAPGVPLDAASLPPADFYLIEHWGSWCTPCAVEIDRLVEILKRDTTHRFVWIGVQFENPETLGKAAR</sequence>
<protein>
    <submittedName>
        <fullName evidence="2">Uncharacterized protein</fullName>
    </submittedName>
</protein>
<evidence type="ECO:0000256" key="1">
    <source>
        <dbReference type="SAM" id="SignalP"/>
    </source>
</evidence>
<feature type="chain" id="PRO_5046997906" evidence="1">
    <location>
        <begin position="24"/>
        <end position="179"/>
    </location>
</feature>
<evidence type="ECO:0000313" key="2">
    <source>
        <dbReference type="EMBL" id="UXI68526.1"/>
    </source>
</evidence>
<dbReference type="EMBL" id="CP104694">
    <property type="protein sequence ID" value="UXI68526.1"/>
    <property type="molecule type" value="Genomic_DNA"/>
</dbReference>
<organism evidence="2 3">
    <name type="scientific">Tahibacter amnicola</name>
    <dbReference type="NCBI Taxonomy" id="2976241"/>
    <lineage>
        <taxon>Bacteria</taxon>
        <taxon>Pseudomonadati</taxon>
        <taxon>Pseudomonadota</taxon>
        <taxon>Gammaproteobacteria</taxon>
        <taxon>Lysobacterales</taxon>
        <taxon>Rhodanobacteraceae</taxon>
        <taxon>Tahibacter</taxon>
    </lineage>
</organism>
<dbReference type="InterPro" id="IPR036249">
    <property type="entry name" value="Thioredoxin-like_sf"/>
</dbReference>
<dbReference type="Proteomes" id="UP001064632">
    <property type="component" value="Chromosome"/>
</dbReference>
<dbReference type="SUPFAM" id="SSF52833">
    <property type="entry name" value="Thioredoxin-like"/>
    <property type="match status" value="1"/>
</dbReference>
<name>A0ABY6BER5_9GAMM</name>
<evidence type="ECO:0000313" key="3">
    <source>
        <dbReference type="Proteomes" id="UP001064632"/>
    </source>
</evidence>
<dbReference type="Gene3D" id="3.40.30.10">
    <property type="entry name" value="Glutaredoxin"/>
    <property type="match status" value="1"/>
</dbReference>
<dbReference type="RefSeq" id="WP_261695485.1">
    <property type="nucleotide sequence ID" value="NZ_CP104694.1"/>
</dbReference>
<proteinExistence type="predicted"/>